<evidence type="ECO:0000256" key="7">
    <source>
        <dbReference type="PIRNR" id="PIRNR000124"/>
    </source>
</evidence>
<dbReference type="InterPro" id="IPR036291">
    <property type="entry name" value="NAD(P)-bd_dom_sf"/>
</dbReference>
<dbReference type="InterPro" id="IPR014026">
    <property type="entry name" value="UDP-Glc/GDP-Man_DH_dimer"/>
</dbReference>
<dbReference type="InterPro" id="IPR036220">
    <property type="entry name" value="UDP-Glc/GDP-Man_DH_C_sf"/>
</dbReference>
<dbReference type="SMART" id="SM00984">
    <property type="entry name" value="UDPG_MGDP_dh_C"/>
    <property type="match status" value="1"/>
</dbReference>
<dbReference type="InterPro" id="IPR001732">
    <property type="entry name" value="UDP-Glc/GDP-Man_DH_N"/>
</dbReference>
<evidence type="ECO:0000256" key="6">
    <source>
        <dbReference type="ARBA" id="ARBA00047473"/>
    </source>
</evidence>
<evidence type="ECO:0000256" key="2">
    <source>
        <dbReference type="ARBA" id="ARBA00006601"/>
    </source>
</evidence>
<dbReference type="PIRSF" id="PIRSF500133">
    <property type="entry name" value="UDPglc_DH_euk"/>
    <property type="match status" value="1"/>
</dbReference>
<dbReference type="InterPro" id="IPR028356">
    <property type="entry name" value="UDPglc_DH_euk"/>
</dbReference>
<dbReference type="PIRSF" id="PIRSF000124">
    <property type="entry name" value="UDPglc_GDPman_dh"/>
    <property type="match status" value="1"/>
</dbReference>
<dbReference type="NCBIfam" id="TIGR03026">
    <property type="entry name" value="NDP-sugDHase"/>
    <property type="match status" value="1"/>
</dbReference>
<keyword evidence="10" id="KW-1185">Reference proteome</keyword>
<evidence type="ECO:0000313" key="10">
    <source>
        <dbReference type="Proteomes" id="UP001198402"/>
    </source>
</evidence>
<dbReference type="Gene3D" id="1.20.5.100">
    <property type="entry name" value="Cytochrome c1, transmembrane anchor, C-terminal"/>
    <property type="match status" value="1"/>
</dbReference>
<sequence>MKITKICCIGAGYVGGPTMAVIAKKNPNIQVTIVDINQERIDAWNTEDLSKLPIYEPGLAEIVGETRNKNLFFSTDINKAIDESEMIFISVNTPTKTYGKGKGMAADLKYVELCARNIADVAKTDKIVVEKSTLPVRTAEAIKSILHNTGNNVKFSILSNPEFLAEGTAIKDLLAPDRVLIGGESKDAIEALANIYGSWVPQEQILRTNVWSSELSKLTANAFLAQRISSINAISELCEHTEANVNEVARAIGMDSRIGPKFLNASIGFGGSCFQKDILNLVYIARSYGLNEVADYWEQVIVLNDHQKRRFSDKLISTLYNTVSGKKIALLGWAFKKDTNDTRESAAIYVTDHLLSEQANIAVYDPKVPSSKVYDDLNYLQTRTEEENNSLVETFDNPYDAINDAHAIAIMTEWDEFKTYDWTKIFDIMKKPAFIFDGRNILNKEEMSQIGFEYSSIGK</sequence>
<organism evidence="9 10">
    <name type="scientific">Winogradskyella vincentii</name>
    <dbReference type="NCBI Taxonomy" id="2877122"/>
    <lineage>
        <taxon>Bacteria</taxon>
        <taxon>Pseudomonadati</taxon>
        <taxon>Bacteroidota</taxon>
        <taxon>Flavobacteriia</taxon>
        <taxon>Flavobacteriales</taxon>
        <taxon>Flavobacteriaceae</taxon>
        <taxon>Winogradskyella</taxon>
    </lineage>
</organism>
<dbReference type="PANTHER" id="PTHR11374">
    <property type="entry name" value="UDP-GLUCOSE DEHYDROGENASE/UDP-MANNAC DEHYDROGENASE"/>
    <property type="match status" value="1"/>
</dbReference>
<feature type="domain" description="UDP-glucose/GDP-mannose dehydrogenase C-terminal" evidence="8">
    <location>
        <begin position="329"/>
        <end position="444"/>
    </location>
</feature>
<dbReference type="SUPFAM" id="SSF52413">
    <property type="entry name" value="UDP-glucose/GDP-mannose dehydrogenase C-terminal domain"/>
    <property type="match status" value="1"/>
</dbReference>
<dbReference type="RefSeq" id="WP_224477934.1">
    <property type="nucleotide sequence ID" value="NZ_JAIUJS010000003.1"/>
</dbReference>
<accession>A0ABS7XZC8</accession>
<comment type="caution">
    <text evidence="9">The sequence shown here is derived from an EMBL/GenBank/DDBJ whole genome shotgun (WGS) entry which is preliminary data.</text>
</comment>
<dbReference type="EC" id="1.1.1.22" evidence="3"/>
<evidence type="ECO:0000256" key="4">
    <source>
        <dbReference type="ARBA" id="ARBA00023002"/>
    </source>
</evidence>
<comment type="pathway">
    <text evidence="1">Nucleotide-sugar biosynthesis; UDP-alpha-D-glucuronate biosynthesis; UDP-alpha-D-glucuronate from UDP-alpha-D-glucose: step 1/1.</text>
</comment>
<proteinExistence type="inferred from homology"/>
<comment type="catalytic activity">
    <reaction evidence="6">
        <text>UDP-alpha-D-glucose + 2 NAD(+) + H2O = UDP-alpha-D-glucuronate + 2 NADH + 3 H(+)</text>
        <dbReference type="Rhea" id="RHEA:23596"/>
        <dbReference type="ChEBI" id="CHEBI:15377"/>
        <dbReference type="ChEBI" id="CHEBI:15378"/>
        <dbReference type="ChEBI" id="CHEBI:57540"/>
        <dbReference type="ChEBI" id="CHEBI:57945"/>
        <dbReference type="ChEBI" id="CHEBI:58052"/>
        <dbReference type="ChEBI" id="CHEBI:58885"/>
        <dbReference type="EC" id="1.1.1.22"/>
    </reaction>
</comment>
<dbReference type="SUPFAM" id="SSF48179">
    <property type="entry name" value="6-phosphogluconate dehydrogenase C-terminal domain-like"/>
    <property type="match status" value="1"/>
</dbReference>
<dbReference type="SUPFAM" id="SSF51735">
    <property type="entry name" value="NAD(P)-binding Rossmann-fold domains"/>
    <property type="match status" value="1"/>
</dbReference>
<keyword evidence="4" id="KW-0560">Oxidoreductase</keyword>
<evidence type="ECO:0000256" key="3">
    <source>
        <dbReference type="ARBA" id="ARBA00012954"/>
    </source>
</evidence>
<dbReference type="InterPro" id="IPR017476">
    <property type="entry name" value="UDP-Glc/GDP-Man"/>
</dbReference>
<dbReference type="Pfam" id="PF03721">
    <property type="entry name" value="UDPG_MGDP_dh_N"/>
    <property type="match status" value="1"/>
</dbReference>
<reference evidence="10" key="1">
    <citation type="submission" date="2023-07" db="EMBL/GenBank/DDBJ databases">
        <authorList>
            <person name="Yue Y."/>
        </authorList>
    </citation>
    <scope>NUCLEOTIDE SEQUENCE [LARGE SCALE GENOMIC DNA]</scope>
    <source>
        <strain evidence="10">2Y89</strain>
    </source>
</reference>
<dbReference type="Gene3D" id="3.40.50.720">
    <property type="entry name" value="NAD(P)-binding Rossmann-like Domain"/>
    <property type="match status" value="2"/>
</dbReference>
<dbReference type="InterPro" id="IPR008927">
    <property type="entry name" value="6-PGluconate_DH-like_C_sf"/>
</dbReference>
<comment type="similarity">
    <text evidence="2 7">Belongs to the UDP-glucose/GDP-mannose dehydrogenase family.</text>
</comment>
<evidence type="ECO:0000313" key="9">
    <source>
        <dbReference type="EMBL" id="MCA0153007.1"/>
    </source>
</evidence>
<gene>
    <name evidence="9" type="ORF">LBV24_07255</name>
</gene>
<dbReference type="EMBL" id="JAIUJS010000003">
    <property type="protein sequence ID" value="MCA0153007.1"/>
    <property type="molecule type" value="Genomic_DNA"/>
</dbReference>
<name>A0ABS7XZC8_9FLAO</name>
<keyword evidence="5" id="KW-0520">NAD</keyword>
<dbReference type="Proteomes" id="UP001198402">
    <property type="component" value="Unassembled WGS sequence"/>
</dbReference>
<dbReference type="Pfam" id="PF00984">
    <property type="entry name" value="UDPG_MGDP_dh"/>
    <property type="match status" value="1"/>
</dbReference>
<evidence type="ECO:0000259" key="8">
    <source>
        <dbReference type="SMART" id="SM00984"/>
    </source>
</evidence>
<dbReference type="Pfam" id="PF03720">
    <property type="entry name" value="UDPG_MGDP_dh_C"/>
    <property type="match status" value="1"/>
</dbReference>
<evidence type="ECO:0000256" key="5">
    <source>
        <dbReference type="ARBA" id="ARBA00023027"/>
    </source>
</evidence>
<evidence type="ECO:0000256" key="1">
    <source>
        <dbReference type="ARBA" id="ARBA00004701"/>
    </source>
</evidence>
<dbReference type="InterPro" id="IPR014027">
    <property type="entry name" value="UDP-Glc/GDP-Man_DH_C"/>
</dbReference>
<protein>
    <recommendedName>
        <fullName evidence="3">UDP-glucose 6-dehydrogenase</fullName>
        <ecNumber evidence="3">1.1.1.22</ecNumber>
    </recommendedName>
</protein>
<dbReference type="PANTHER" id="PTHR11374:SF3">
    <property type="entry name" value="UDP-GLUCOSE 6-DEHYDROGENASE"/>
    <property type="match status" value="1"/>
</dbReference>